<protein>
    <submittedName>
        <fullName evidence="1">Uncharacterized protein</fullName>
    </submittedName>
</protein>
<name>A0A179GU66_PURLI</name>
<dbReference type="Proteomes" id="UP000078340">
    <property type="component" value="Unassembled WGS sequence"/>
</dbReference>
<proteinExistence type="predicted"/>
<gene>
    <name evidence="1" type="ORF">VFPBJ_04028</name>
    <name evidence="2" type="ORF">VFPFJ_03237</name>
</gene>
<evidence type="ECO:0000313" key="2">
    <source>
        <dbReference type="EMBL" id="OAQ91497.1"/>
    </source>
</evidence>
<reference evidence="1 3" key="1">
    <citation type="submission" date="2016-01" db="EMBL/GenBank/DDBJ databases">
        <title>Biosynthesis of antibiotic leucinostatins and their inhibition on Phytophthora in bio-control Purpureocillium lilacinum.</title>
        <authorList>
            <person name="Wang G."/>
            <person name="Liu Z."/>
            <person name="Lin R."/>
            <person name="Li E."/>
            <person name="Mao Z."/>
            <person name="Ling J."/>
            <person name="Yin W."/>
            <person name="Xie B."/>
        </authorList>
    </citation>
    <scope>NUCLEOTIDE SEQUENCE [LARGE SCALE GENOMIC DNA]</scope>
    <source>
        <strain evidence="1">PLBJ-1</strain>
        <strain evidence="2">PLFJ-1</strain>
    </source>
</reference>
<dbReference type="Proteomes" id="UP000078240">
    <property type="component" value="Unassembled WGS sequence"/>
</dbReference>
<organism evidence="1 3">
    <name type="scientific">Purpureocillium lilacinum</name>
    <name type="common">Paecilomyces lilacinus</name>
    <dbReference type="NCBI Taxonomy" id="33203"/>
    <lineage>
        <taxon>Eukaryota</taxon>
        <taxon>Fungi</taxon>
        <taxon>Dikarya</taxon>
        <taxon>Ascomycota</taxon>
        <taxon>Pezizomycotina</taxon>
        <taxon>Sordariomycetes</taxon>
        <taxon>Hypocreomycetidae</taxon>
        <taxon>Hypocreales</taxon>
        <taxon>Ophiocordycipitaceae</taxon>
        <taxon>Purpureocillium</taxon>
    </lineage>
</organism>
<dbReference type="EMBL" id="LSBI01000003">
    <property type="protein sequence ID" value="OAQ91497.1"/>
    <property type="molecule type" value="Genomic_DNA"/>
</dbReference>
<comment type="caution">
    <text evidence="1">The sequence shown here is derived from an EMBL/GenBank/DDBJ whole genome shotgun (WGS) entry which is preliminary data.</text>
</comment>
<evidence type="ECO:0000313" key="3">
    <source>
        <dbReference type="Proteomes" id="UP000078240"/>
    </source>
</evidence>
<dbReference type="EMBL" id="LSBH01000003">
    <property type="protein sequence ID" value="OAQ81444.1"/>
    <property type="molecule type" value="Genomic_DNA"/>
</dbReference>
<sequence length="223" mass="24485">MECSPPKRREYHETATEADRNQALSFVTHAPLVLKSLLHPGCHRPQVPVHLARGLAQNQADHRLAGHVDVLEAAQDVNLGVGEHDSRPAGVLNGKLGLAVLAGDATDRARLAVSVHGPDILNLECLDVKVVQSQQSDGIVHLEAKGKRLDKVLALLQRPRVDGVLRRAQLHRLALNVHPALQLEVLDEWRVDGRPRLLEGCHSVRRDGDLASFHSSHRVLQNS</sequence>
<accession>A0A179GU66</accession>
<dbReference type="AlphaFoldDB" id="A0A179GU66"/>
<evidence type="ECO:0000313" key="1">
    <source>
        <dbReference type="EMBL" id="OAQ81444.1"/>
    </source>
</evidence>